<dbReference type="AlphaFoldDB" id="A0A6C0LCP4"/>
<name>A0A6C0LCP4_9ZZZZ</name>
<sequence length="110" mass="12678">MNINTNTYDIKYTPDFAYTPISSQSLVHTQNVMEEKQKNTIDTYISKFKTSFYGFLLFIILSLPVAYKILDMIGKIISQNIELYDFNTEEPSPLGRVIMGLIVLILLFIL</sequence>
<organism evidence="2">
    <name type="scientific">viral metagenome</name>
    <dbReference type="NCBI Taxonomy" id="1070528"/>
    <lineage>
        <taxon>unclassified sequences</taxon>
        <taxon>metagenomes</taxon>
        <taxon>organismal metagenomes</taxon>
    </lineage>
</organism>
<reference evidence="2" key="1">
    <citation type="journal article" date="2020" name="Nature">
        <title>Giant virus diversity and host interactions through global metagenomics.</title>
        <authorList>
            <person name="Schulz F."/>
            <person name="Roux S."/>
            <person name="Paez-Espino D."/>
            <person name="Jungbluth S."/>
            <person name="Walsh D.A."/>
            <person name="Denef V.J."/>
            <person name="McMahon K.D."/>
            <person name="Konstantinidis K.T."/>
            <person name="Eloe-Fadrosh E.A."/>
            <person name="Kyrpides N.C."/>
            <person name="Woyke T."/>
        </authorList>
    </citation>
    <scope>NUCLEOTIDE SEQUENCE</scope>
    <source>
        <strain evidence="2">GVMAG-M-3300027769-26</strain>
    </source>
</reference>
<keyword evidence="1" id="KW-0812">Transmembrane</keyword>
<feature type="transmembrane region" description="Helical" evidence="1">
    <location>
        <begin position="91"/>
        <end position="109"/>
    </location>
</feature>
<evidence type="ECO:0000313" key="2">
    <source>
        <dbReference type="EMBL" id="QHU27825.1"/>
    </source>
</evidence>
<proteinExistence type="predicted"/>
<accession>A0A6C0LCP4</accession>
<keyword evidence="1" id="KW-0472">Membrane</keyword>
<evidence type="ECO:0000256" key="1">
    <source>
        <dbReference type="SAM" id="Phobius"/>
    </source>
</evidence>
<keyword evidence="1" id="KW-1133">Transmembrane helix</keyword>
<protein>
    <submittedName>
        <fullName evidence="2">Uncharacterized protein</fullName>
    </submittedName>
</protein>
<dbReference type="EMBL" id="MN740463">
    <property type="protein sequence ID" value="QHU27825.1"/>
    <property type="molecule type" value="Genomic_DNA"/>
</dbReference>
<feature type="transmembrane region" description="Helical" evidence="1">
    <location>
        <begin position="52"/>
        <end position="70"/>
    </location>
</feature>